<evidence type="ECO:0000313" key="20">
    <source>
        <dbReference type="EMBL" id="OQA55343.1"/>
    </source>
</evidence>
<accession>A0A1V5SM87</accession>
<dbReference type="GO" id="GO:0000902">
    <property type="term" value="P:cell morphogenesis"/>
    <property type="evidence" value="ECO:0007669"/>
    <property type="project" value="UniProtKB-UniRule"/>
</dbReference>
<dbReference type="EC" id="2.3.1.157" evidence="18"/>
<comment type="similarity">
    <text evidence="3 18">In the N-terminal section; belongs to the N-acetylglucosamine-1-phosphate uridyltransferase family.</text>
</comment>
<feature type="region of interest" description="N-acetyltransferase" evidence="18">
    <location>
        <begin position="255"/>
        <end position="460"/>
    </location>
</feature>
<comment type="catalytic activity">
    <reaction evidence="15 18">
        <text>alpha-D-glucosamine 1-phosphate + acetyl-CoA = N-acetyl-alpha-D-glucosamine 1-phosphate + CoA + H(+)</text>
        <dbReference type="Rhea" id="RHEA:13725"/>
        <dbReference type="ChEBI" id="CHEBI:15378"/>
        <dbReference type="ChEBI" id="CHEBI:57287"/>
        <dbReference type="ChEBI" id="CHEBI:57288"/>
        <dbReference type="ChEBI" id="CHEBI:57776"/>
        <dbReference type="ChEBI" id="CHEBI:58516"/>
        <dbReference type="EC" id="2.3.1.157"/>
    </reaction>
</comment>
<dbReference type="NCBIfam" id="TIGR01173">
    <property type="entry name" value="glmU"/>
    <property type="match status" value="1"/>
</dbReference>
<dbReference type="GO" id="GO:0071555">
    <property type="term" value="P:cell wall organization"/>
    <property type="evidence" value="ECO:0007669"/>
    <property type="project" value="UniProtKB-KW"/>
</dbReference>
<evidence type="ECO:0000256" key="14">
    <source>
        <dbReference type="ARBA" id="ARBA00023316"/>
    </source>
</evidence>
<keyword evidence="12 18" id="KW-0511">Multifunctional enzyme</keyword>
<sequence>MDYRDWCICVLAAGKGKRMKSSQPKVILPVLGRPLINYLLQLEIPNFCGKRLAVVSPFSYDQIQSVVDPAIQLVIQEEPLGTAHAVQSILPHLDSEIQKILVIYADMPLLEANTIHQFMTFFEKNHSPVAILSTKSEIPDGFGRIKRDFQGIPLKIVEEKDCTDDEKKILEINLGIYAFQKNEIEVVLQSIQKNNAQGEYYLTDVLEVARNLNFKTLVYTVPWDTQFINVNSPDDFSTVIGLFRRKKINQLFESGVKIVDPESVYVDWDVKCEKDVWLYPGTIIEGHSEIKENTKIGPYTHLIQSQVGKDCRIEYSVIEDSILDDEVIIGPFSHIRMNSLIRKNARIGNFVEVKKSEIGEGTKALHHSYLGDATLGKKVNIGAGTITCNFDGYKKHPTIIHDQVFIGSNNSLVAPITIGEGAYTAAGSTITRDVPSRALGVGRARQVNIDKWVEKKKNRS</sequence>
<evidence type="ECO:0000256" key="10">
    <source>
        <dbReference type="ARBA" id="ARBA00022960"/>
    </source>
</evidence>
<dbReference type="Proteomes" id="UP000485569">
    <property type="component" value="Unassembled WGS sequence"/>
</dbReference>
<feature type="region of interest" description="Pyrophosphorylase" evidence="18">
    <location>
        <begin position="1"/>
        <end position="233"/>
    </location>
</feature>
<dbReference type="SUPFAM" id="SSF51161">
    <property type="entry name" value="Trimeric LpxA-like enzymes"/>
    <property type="match status" value="1"/>
</dbReference>
<dbReference type="InterPro" id="IPR038009">
    <property type="entry name" value="GlmU_C_LbH"/>
</dbReference>
<feature type="binding site" evidence="18">
    <location>
        <position position="231"/>
    </location>
    <ligand>
        <name>UDP-N-acetyl-alpha-D-glucosamine</name>
        <dbReference type="ChEBI" id="CHEBI:57705"/>
    </ligand>
</feature>
<dbReference type="Gene3D" id="2.160.10.10">
    <property type="entry name" value="Hexapeptide repeat proteins"/>
    <property type="match status" value="1"/>
</dbReference>
<dbReference type="InterPro" id="IPR001451">
    <property type="entry name" value="Hexapep"/>
</dbReference>
<feature type="binding site" evidence="18">
    <location>
        <position position="76"/>
    </location>
    <ligand>
        <name>UDP-N-acetyl-alpha-D-glucosamine</name>
        <dbReference type="ChEBI" id="CHEBI:57705"/>
    </ligand>
</feature>
<dbReference type="InterPro" id="IPR050065">
    <property type="entry name" value="GlmU-like"/>
</dbReference>
<keyword evidence="8 18" id="KW-0677">Repeat</keyword>
<evidence type="ECO:0000256" key="17">
    <source>
        <dbReference type="ARBA" id="ARBA00049628"/>
    </source>
</evidence>
<evidence type="ECO:0000256" key="4">
    <source>
        <dbReference type="ARBA" id="ARBA00022490"/>
    </source>
</evidence>
<dbReference type="SUPFAM" id="SSF53448">
    <property type="entry name" value="Nucleotide-diphospho-sugar transferases"/>
    <property type="match status" value="1"/>
</dbReference>
<dbReference type="PANTHER" id="PTHR43584">
    <property type="entry name" value="NUCLEOTIDYL TRANSFERASE"/>
    <property type="match status" value="1"/>
</dbReference>
<evidence type="ECO:0000259" key="19">
    <source>
        <dbReference type="Pfam" id="PF12804"/>
    </source>
</evidence>
<dbReference type="Pfam" id="PF12804">
    <property type="entry name" value="NTP_transf_3"/>
    <property type="match status" value="1"/>
</dbReference>
<evidence type="ECO:0000256" key="7">
    <source>
        <dbReference type="ARBA" id="ARBA00022723"/>
    </source>
</evidence>
<organism evidence="20">
    <name type="scientific">Candidatus Atribacter allofermentans</name>
    <dbReference type="NCBI Taxonomy" id="1852833"/>
    <lineage>
        <taxon>Bacteria</taxon>
        <taxon>Pseudomonadati</taxon>
        <taxon>Atribacterota</taxon>
        <taxon>Atribacteria</taxon>
        <taxon>Atribacterales</taxon>
        <taxon>Atribacteraceae</taxon>
        <taxon>Atribacter</taxon>
    </lineage>
</organism>
<dbReference type="GO" id="GO:0000287">
    <property type="term" value="F:magnesium ion binding"/>
    <property type="evidence" value="ECO:0007669"/>
    <property type="project" value="UniProtKB-UniRule"/>
</dbReference>
<dbReference type="InterPro" id="IPR025877">
    <property type="entry name" value="MobA-like_NTP_Trfase"/>
</dbReference>
<dbReference type="GO" id="GO:0006048">
    <property type="term" value="P:UDP-N-acetylglucosamine biosynthetic process"/>
    <property type="evidence" value="ECO:0007669"/>
    <property type="project" value="UniProtKB-UniPathway"/>
</dbReference>
<feature type="binding site" evidence="18">
    <location>
        <position position="336"/>
    </location>
    <ligand>
        <name>UDP-N-acetyl-alpha-D-glucosamine</name>
        <dbReference type="ChEBI" id="CHEBI:57705"/>
    </ligand>
</feature>
<comment type="pathway">
    <text evidence="18">Bacterial outer membrane biogenesis; LPS lipid A biosynthesis.</text>
</comment>
<feature type="binding site" evidence="18">
    <location>
        <position position="143"/>
    </location>
    <ligand>
        <name>UDP-N-acetyl-alpha-D-glucosamine</name>
        <dbReference type="ChEBI" id="CHEBI:57705"/>
    </ligand>
</feature>
<comment type="pathway">
    <text evidence="18">Nucleotide-sugar biosynthesis; UDP-N-acetyl-alpha-D-glucosamine biosynthesis; UDP-N-acetyl-alpha-D-glucosamine from N-acetyl-alpha-D-glucosamine 1-phosphate: step 1/1.</text>
</comment>
<evidence type="ECO:0000256" key="3">
    <source>
        <dbReference type="ARBA" id="ARBA00007947"/>
    </source>
</evidence>
<comment type="subunit">
    <text evidence="18">Homotrimer.</text>
</comment>
<keyword evidence="5 18" id="KW-0808">Transferase</keyword>
<evidence type="ECO:0000256" key="16">
    <source>
        <dbReference type="ARBA" id="ARBA00048493"/>
    </source>
</evidence>
<feature type="binding site" evidence="18">
    <location>
        <position position="408"/>
    </location>
    <ligand>
        <name>acetyl-CoA</name>
        <dbReference type="ChEBI" id="CHEBI:57288"/>
    </ligand>
</feature>
<dbReference type="GO" id="GO:0008360">
    <property type="term" value="P:regulation of cell shape"/>
    <property type="evidence" value="ECO:0007669"/>
    <property type="project" value="UniProtKB-KW"/>
</dbReference>
<dbReference type="InterPro" id="IPR029044">
    <property type="entry name" value="Nucleotide-diphossugar_trans"/>
</dbReference>
<dbReference type="GO" id="GO:0009252">
    <property type="term" value="P:peptidoglycan biosynthetic process"/>
    <property type="evidence" value="ECO:0007669"/>
    <property type="project" value="UniProtKB-UniRule"/>
</dbReference>
<feature type="binding site" evidence="18">
    <location>
        <position position="369"/>
    </location>
    <ligand>
        <name>UDP-N-acetyl-alpha-D-glucosamine</name>
        <dbReference type="ChEBI" id="CHEBI:57705"/>
    </ligand>
</feature>
<evidence type="ECO:0000256" key="13">
    <source>
        <dbReference type="ARBA" id="ARBA00023315"/>
    </source>
</evidence>
<dbReference type="GO" id="GO:0019134">
    <property type="term" value="F:glucosamine-1-phosphate N-acetyltransferase activity"/>
    <property type="evidence" value="ECO:0007669"/>
    <property type="project" value="UniProtKB-UniRule"/>
</dbReference>
<gene>
    <name evidence="18 20" type="primary">glmU</name>
    <name evidence="20" type="ORF">BWY41_01676</name>
</gene>
<dbReference type="GO" id="GO:0009245">
    <property type="term" value="P:lipid A biosynthetic process"/>
    <property type="evidence" value="ECO:0007669"/>
    <property type="project" value="UniProtKB-UniRule"/>
</dbReference>
<keyword evidence="7 18" id="KW-0479">Metal-binding</keyword>
<comment type="cofactor">
    <cofactor evidence="18">
        <name>Mg(2+)</name>
        <dbReference type="ChEBI" id="CHEBI:18420"/>
    </cofactor>
    <text evidence="18">Binds 1 Mg(2+) ion per subunit.</text>
</comment>
<comment type="similarity">
    <text evidence="2 18">In the C-terminal section; belongs to the transferase hexapeptide repeat family.</text>
</comment>
<feature type="binding site" evidence="18">
    <location>
        <position position="106"/>
    </location>
    <ligand>
        <name>Mg(2+)</name>
        <dbReference type="ChEBI" id="CHEBI:18420"/>
    </ligand>
</feature>
<dbReference type="InterPro" id="IPR005882">
    <property type="entry name" value="Bifunctional_GlmU"/>
</dbReference>
<dbReference type="GO" id="GO:0016020">
    <property type="term" value="C:membrane"/>
    <property type="evidence" value="ECO:0007669"/>
    <property type="project" value="GOC"/>
</dbReference>
<comment type="caution">
    <text evidence="20">The sequence shown here is derived from an EMBL/GenBank/DDBJ whole genome shotgun (WGS) entry which is preliminary data.</text>
</comment>
<comment type="catalytic activity">
    <reaction evidence="16 18">
        <text>N-acetyl-alpha-D-glucosamine 1-phosphate + UTP + H(+) = UDP-N-acetyl-alpha-D-glucosamine + diphosphate</text>
        <dbReference type="Rhea" id="RHEA:13509"/>
        <dbReference type="ChEBI" id="CHEBI:15378"/>
        <dbReference type="ChEBI" id="CHEBI:33019"/>
        <dbReference type="ChEBI" id="CHEBI:46398"/>
        <dbReference type="ChEBI" id="CHEBI:57705"/>
        <dbReference type="ChEBI" id="CHEBI:57776"/>
        <dbReference type="EC" id="2.7.7.23"/>
    </reaction>
</comment>
<protein>
    <recommendedName>
        <fullName evidence="18">Bifunctional protein GlmU</fullName>
    </recommendedName>
    <domain>
        <recommendedName>
            <fullName evidence="18">UDP-N-acetylglucosamine pyrophosphorylase</fullName>
            <ecNumber evidence="18">2.7.7.23</ecNumber>
        </recommendedName>
        <alternativeName>
            <fullName evidence="18">N-acetylglucosamine-1-phosphate uridyltransferase</fullName>
        </alternativeName>
    </domain>
    <domain>
        <recommendedName>
            <fullName evidence="18">Glucosamine-1-phosphate N-acetyltransferase</fullName>
            <ecNumber evidence="18">2.3.1.157</ecNumber>
        </recommendedName>
    </domain>
</protein>
<evidence type="ECO:0000256" key="2">
    <source>
        <dbReference type="ARBA" id="ARBA00007707"/>
    </source>
</evidence>
<keyword evidence="13 18" id="KW-0012">Acyltransferase</keyword>
<keyword evidence="14 18" id="KW-0961">Cell wall biogenesis/degradation</keyword>
<feature type="domain" description="MobA-like NTP transferase" evidence="19">
    <location>
        <begin position="9"/>
        <end position="137"/>
    </location>
</feature>
<evidence type="ECO:0000256" key="8">
    <source>
        <dbReference type="ARBA" id="ARBA00022737"/>
    </source>
</evidence>
<feature type="binding site" evidence="18">
    <location>
        <position position="443"/>
    </location>
    <ligand>
        <name>acetyl-CoA</name>
        <dbReference type="ChEBI" id="CHEBI:57288"/>
    </ligand>
</feature>
<dbReference type="UniPathway" id="UPA00973"/>
<dbReference type="EC" id="2.7.7.23" evidence="18"/>
<keyword evidence="6 18" id="KW-0548">Nucleotidyltransferase</keyword>
<feature type="binding site" evidence="18">
    <location>
        <position position="383"/>
    </location>
    <ligand>
        <name>acetyl-CoA</name>
        <dbReference type="ChEBI" id="CHEBI:57288"/>
    </ligand>
</feature>
<proteinExistence type="inferred from homology"/>
<dbReference type="GO" id="GO:0005737">
    <property type="term" value="C:cytoplasm"/>
    <property type="evidence" value="ECO:0007669"/>
    <property type="project" value="UniProtKB-SubCell"/>
</dbReference>
<dbReference type="InterPro" id="IPR011004">
    <property type="entry name" value="Trimer_LpxA-like_sf"/>
</dbReference>
<feature type="binding site" evidence="18">
    <location>
        <position position="380"/>
    </location>
    <ligand>
        <name>UDP-N-acetyl-alpha-D-glucosamine</name>
        <dbReference type="ChEBI" id="CHEBI:57705"/>
    </ligand>
</feature>
<dbReference type="CDD" id="cd03353">
    <property type="entry name" value="LbH_GlmU_C"/>
    <property type="match status" value="1"/>
</dbReference>
<feature type="binding site" evidence="18">
    <location>
        <position position="354"/>
    </location>
    <ligand>
        <name>UDP-N-acetyl-alpha-D-glucosamine</name>
        <dbReference type="ChEBI" id="CHEBI:57705"/>
    </ligand>
</feature>
<feature type="binding site" evidence="18">
    <location>
        <position position="426"/>
    </location>
    <ligand>
        <name>acetyl-CoA</name>
        <dbReference type="ChEBI" id="CHEBI:57288"/>
    </ligand>
</feature>
<dbReference type="Gene3D" id="3.90.550.10">
    <property type="entry name" value="Spore Coat Polysaccharide Biosynthesis Protein SpsA, Chain A"/>
    <property type="match status" value="1"/>
</dbReference>
<evidence type="ECO:0000256" key="5">
    <source>
        <dbReference type="ARBA" id="ARBA00022679"/>
    </source>
</evidence>
<feature type="binding site" evidence="18">
    <location>
        <position position="231"/>
    </location>
    <ligand>
        <name>Mg(2+)</name>
        <dbReference type="ChEBI" id="CHEBI:18420"/>
    </ligand>
</feature>
<feature type="binding site" evidence="18">
    <location>
        <position position="173"/>
    </location>
    <ligand>
        <name>UDP-N-acetyl-alpha-D-glucosamine</name>
        <dbReference type="ChEBI" id="CHEBI:57705"/>
    </ligand>
</feature>
<feature type="binding site" evidence="18">
    <location>
        <position position="158"/>
    </location>
    <ligand>
        <name>UDP-N-acetyl-alpha-D-glucosamine</name>
        <dbReference type="ChEBI" id="CHEBI:57705"/>
    </ligand>
</feature>
<keyword evidence="10 18" id="KW-0133">Cell shape</keyword>
<dbReference type="EMBL" id="MWBQ01000163">
    <property type="protein sequence ID" value="OQA55343.1"/>
    <property type="molecule type" value="Genomic_DNA"/>
</dbReference>
<keyword evidence="4 18" id="KW-0963">Cytoplasm</keyword>
<feature type="binding site" evidence="18">
    <location>
        <begin position="81"/>
        <end position="82"/>
    </location>
    <ligand>
        <name>UDP-N-acetyl-alpha-D-glucosamine</name>
        <dbReference type="ChEBI" id="CHEBI:57705"/>
    </ligand>
</feature>
<keyword evidence="11 18" id="KW-0573">Peptidoglycan synthesis</keyword>
<feature type="active site" description="Proton acceptor" evidence="18">
    <location>
        <position position="366"/>
    </location>
</feature>
<feature type="binding site" evidence="18">
    <location>
        <begin position="11"/>
        <end position="14"/>
    </location>
    <ligand>
        <name>UDP-N-acetyl-alpha-D-glucosamine</name>
        <dbReference type="ChEBI" id="CHEBI:57705"/>
    </ligand>
</feature>
<evidence type="ECO:0000256" key="11">
    <source>
        <dbReference type="ARBA" id="ARBA00022984"/>
    </source>
</evidence>
<name>A0A1V5SM87_9BACT</name>
<evidence type="ECO:0000256" key="6">
    <source>
        <dbReference type="ARBA" id="ARBA00022695"/>
    </source>
</evidence>
<dbReference type="PANTHER" id="PTHR43584:SF3">
    <property type="entry name" value="BIFUNCTIONAL PROTEIN GLMU"/>
    <property type="match status" value="1"/>
</dbReference>
<dbReference type="GO" id="GO:0003977">
    <property type="term" value="F:UDP-N-acetylglucosamine diphosphorylase activity"/>
    <property type="evidence" value="ECO:0007669"/>
    <property type="project" value="UniProtKB-UniRule"/>
</dbReference>
<comment type="caution">
    <text evidence="18">Lacks conserved residue(s) required for the propagation of feature annotation.</text>
</comment>
<evidence type="ECO:0000256" key="18">
    <source>
        <dbReference type="HAMAP-Rule" id="MF_01631"/>
    </source>
</evidence>
<comment type="pathway">
    <text evidence="18">Nucleotide-sugar biosynthesis; UDP-N-acetyl-alpha-D-glucosamine biosynthesis; N-acetyl-alpha-D-glucosamine 1-phosphate from alpha-D-glucosamine 6-phosphate (route II): step 2/2.</text>
</comment>
<evidence type="ECO:0000256" key="1">
    <source>
        <dbReference type="ARBA" id="ARBA00004496"/>
    </source>
</evidence>
<comment type="subcellular location">
    <subcellularLocation>
        <location evidence="1 18">Cytoplasm</location>
    </subcellularLocation>
</comment>
<keyword evidence="9 18" id="KW-0460">Magnesium</keyword>
<dbReference type="Pfam" id="PF00132">
    <property type="entry name" value="Hexapep"/>
    <property type="match status" value="1"/>
</dbReference>
<reference evidence="20" key="1">
    <citation type="submission" date="2017-02" db="EMBL/GenBank/DDBJ databases">
        <title>Delving into the versatile metabolic prowess of the omnipresent phylum Bacteroidetes.</title>
        <authorList>
            <person name="Nobu M.K."/>
            <person name="Mei R."/>
            <person name="Narihiro T."/>
            <person name="Kuroda K."/>
            <person name="Liu W.-T."/>
        </authorList>
    </citation>
    <scope>NUCLEOTIDE SEQUENCE</scope>
    <source>
        <strain evidence="20">ADurb.Bin276</strain>
    </source>
</reference>
<evidence type="ECO:0000256" key="12">
    <source>
        <dbReference type="ARBA" id="ARBA00023268"/>
    </source>
</evidence>
<feature type="region of interest" description="Linker" evidence="18">
    <location>
        <begin position="234"/>
        <end position="254"/>
    </location>
</feature>
<dbReference type="AlphaFoldDB" id="A0A1V5SM87"/>
<evidence type="ECO:0000256" key="9">
    <source>
        <dbReference type="ARBA" id="ARBA00022842"/>
    </source>
</evidence>
<dbReference type="HAMAP" id="MF_01631">
    <property type="entry name" value="GlmU"/>
    <property type="match status" value="1"/>
</dbReference>
<comment type="function">
    <text evidence="17 18">Catalyzes the last two sequential reactions in the de novo biosynthetic pathway for UDP-N-acetylglucosamine (UDP-GlcNAc). The C-terminal domain catalyzes the transfer of acetyl group from acetyl coenzyme A to glucosamine-1-phosphate (GlcN-1-P) to produce N-acetylglucosamine-1-phosphate (GlcNAc-1-P), which is converted into UDP-GlcNAc by the transfer of uridine 5-monophosphate (from uridine 5-triphosphate), a reaction catalyzed by the N-terminal domain.</text>
</comment>
<dbReference type="UniPathway" id="UPA00113">
    <property type="reaction ID" value="UER00532"/>
</dbReference>
<evidence type="ECO:0000256" key="15">
    <source>
        <dbReference type="ARBA" id="ARBA00048247"/>
    </source>
</evidence>
<feature type="binding site" evidence="18">
    <location>
        <position position="25"/>
    </location>
    <ligand>
        <name>UDP-N-acetyl-alpha-D-glucosamine</name>
        <dbReference type="ChEBI" id="CHEBI:57705"/>
    </ligand>
</feature>